<evidence type="ECO:0000313" key="6">
    <source>
        <dbReference type="EMBL" id="OAP90546.1"/>
    </source>
</evidence>
<accession>A0A179BFR0</accession>
<gene>
    <name evidence="6" type="ORF">A4U53_29095</name>
</gene>
<name>A0A179BFR0_RHILE</name>
<dbReference type="InterPro" id="IPR006879">
    <property type="entry name" value="YdjC-like"/>
</dbReference>
<protein>
    <recommendedName>
        <fullName evidence="7">ChbG/HpnK family deacetylase</fullName>
    </recommendedName>
</protein>
<dbReference type="CDD" id="cd10802">
    <property type="entry name" value="YdjC_TTHB029_like"/>
    <property type="match status" value="1"/>
</dbReference>
<dbReference type="GO" id="GO:0019213">
    <property type="term" value="F:deacetylase activity"/>
    <property type="evidence" value="ECO:0007669"/>
    <property type="project" value="TreeGrafter"/>
</dbReference>
<dbReference type="GO" id="GO:0005975">
    <property type="term" value="P:carbohydrate metabolic process"/>
    <property type="evidence" value="ECO:0007669"/>
    <property type="project" value="InterPro"/>
</dbReference>
<dbReference type="GO" id="GO:0046872">
    <property type="term" value="F:metal ion binding"/>
    <property type="evidence" value="ECO:0007669"/>
    <property type="project" value="UniProtKB-KW"/>
</dbReference>
<evidence type="ECO:0000256" key="4">
    <source>
        <dbReference type="ARBA" id="ARBA00022842"/>
    </source>
</evidence>
<dbReference type="GO" id="GO:0016787">
    <property type="term" value="F:hydrolase activity"/>
    <property type="evidence" value="ECO:0007669"/>
    <property type="project" value="UniProtKB-KW"/>
</dbReference>
<comment type="cofactor">
    <cofactor evidence="1">
        <name>Mg(2+)</name>
        <dbReference type="ChEBI" id="CHEBI:18420"/>
    </cofactor>
</comment>
<evidence type="ECO:0008006" key="7">
    <source>
        <dbReference type="Google" id="ProtNLM"/>
    </source>
</evidence>
<keyword evidence="5" id="KW-0119">Carbohydrate metabolism</keyword>
<dbReference type="SUPFAM" id="SSF88713">
    <property type="entry name" value="Glycoside hydrolase/deacetylase"/>
    <property type="match status" value="1"/>
</dbReference>
<keyword evidence="3" id="KW-0378">Hydrolase</keyword>
<dbReference type="InterPro" id="IPR011330">
    <property type="entry name" value="Glyco_hydro/deAcase_b/a-brl"/>
</dbReference>
<evidence type="ECO:0000256" key="3">
    <source>
        <dbReference type="ARBA" id="ARBA00022801"/>
    </source>
</evidence>
<proteinExistence type="predicted"/>
<dbReference type="Gene3D" id="3.20.20.370">
    <property type="entry name" value="Glycoside hydrolase/deacetylase"/>
    <property type="match status" value="1"/>
</dbReference>
<evidence type="ECO:0000256" key="5">
    <source>
        <dbReference type="ARBA" id="ARBA00023277"/>
    </source>
</evidence>
<dbReference type="EMBL" id="LWBS01000418">
    <property type="protein sequence ID" value="OAP90546.1"/>
    <property type="molecule type" value="Genomic_DNA"/>
</dbReference>
<keyword evidence="2" id="KW-0479">Metal-binding</keyword>
<dbReference type="PANTHER" id="PTHR31609:SF1">
    <property type="entry name" value="CARBOHYDRATE DEACETYLASE"/>
    <property type="match status" value="1"/>
</dbReference>
<evidence type="ECO:0000256" key="2">
    <source>
        <dbReference type="ARBA" id="ARBA00022723"/>
    </source>
</evidence>
<dbReference type="PANTHER" id="PTHR31609">
    <property type="entry name" value="YDJC DEACETYLASE FAMILY MEMBER"/>
    <property type="match status" value="1"/>
</dbReference>
<comment type="caution">
    <text evidence="6">The sequence shown here is derived from an EMBL/GenBank/DDBJ whole genome shotgun (WGS) entry which is preliminary data.</text>
</comment>
<keyword evidence="4" id="KW-0460">Magnesium</keyword>
<organism evidence="6">
    <name type="scientific">Rhizobium leguminosarum</name>
    <dbReference type="NCBI Taxonomy" id="384"/>
    <lineage>
        <taxon>Bacteria</taxon>
        <taxon>Pseudomonadati</taxon>
        <taxon>Pseudomonadota</taxon>
        <taxon>Alphaproteobacteria</taxon>
        <taxon>Hyphomicrobiales</taxon>
        <taxon>Rhizobiaceae</taxon>
        <taxon>Rhizobium/Agrobacterium group</taxon>
        <taxon>Rhizobium</taxon>
    </lineage>
</organism>
<sequence length="297" mass="32831">MTSVGRSDERETISPSVVVNIDDVGMCHGANQAYLELRRLGAVDSGSVMVPCPWFLEIAEAGVLEPGLNLGIHLTLTSEKRHYRWRPLTKATAASGLTDRYGFMWQSVAELRRYAHPDAVEAEMRAQVETFLAAGLTPSHIDGHMGGVFSPEFVDRYVALCLEFDLPALFPATIAAYGPKHNLGEVDQDSYTNGAERLNDAGGILASRALETPWHRREPAPDRYRNLYEQIGPGLNFLCLHANAVGEIEAIEPDTAQIRIEEFELLKDPSFRSWADSLPVRRGSLREVMAADRPGSQ</sequence>
<dbReference type="AlphaFoldDB" id="A0A179BFR0"/>
<evidence type="ECO:0000256" key="1">
    <source>
        <dbReference type="ARBA" id="ARBA00001946"/>
    </source>
</evidence>
<reference evidence="6" key="1">
    <citation type="submission" date="2016-04" db="EMBL/GenBank/DDBJ databases">
        <title>Fast-growing isolate from the root nodules of Vavilovia formosa.</title>
        <authorList>
            <person name="Kimeklis A."/>
            <person name="Safronova V."/>
            <person name="Belimov A."/>
            <person name="Andronov E."/>
        </authorList>
    </citation>
    <scope>NUCLEOTIDE SEQUENCE [LARGE SCALE GENOMIC DNA]</scope>
    <source>
        <strain evidence="6">Vaf-46</strain>
    </source>
</reference>
<dbReference type="Pfam" id="PF04794">
    <property type="entry name" value="YdjC"/>
    <property type="match status" value="1"/>
</dbReference>